<organism evidence="3 4">
    <name type="scientific">Desulfoluna limicola</name>
    <dbReference type="NCBI Taxonomy" id="2810562"/>
    <lineage>
        <taxon>Bacteria</taxon>
        <taxon>Pseudomonadati</taxon>
        <taxon>Thermodesulfobacteriota</taxon>
        <taxon>Desulfobacteria</taxon>
        <taxon>Desulfobacterales</taxon>
        <taxon>Desulfolunaceae</taxon>
        <taxon>Desulfoluna</taxon>
    </lineage>
</organism>
<dbReference type="EMBL" id="AP024488">
    <property type="protein sequence ID" value="BCS99024.1"/>
    <property type="molecule type" value="Genomic_DNA"/>
</dbReference>
<name>A0ABN6FD40_9BACT</name>
<evidence type="ECO:0000259" key="1">
    <source>
        <dbReference type="Pfam" id="PF04986"/>
    </source>
</evidence>
<proteinExistence type="predicted"/>
<dbReference type="InterPro" id="IPR007069">
    <property type="entry name" value="Transposase_32"/>
</dbReference>
<feature type="domain" description="Transposase IS801/IS1294" evidence="1">
    <location>
        <begin position="144"/>
        <end position="306"/>
    </location>
</feature>
<sequence length="366" mass="41461">MSAVNKITEIFRDFVPEYLERFGSSIPSEHHKAITAILTCRTDVHGLLYYECEKCGEMHVAFRSCGNRHCPACQNHKTRQWMARQMKRQLPGHHFMGTFTVPSELRDVIRKNQKKCYAIMFAASSQAMGELIAKGRHVKGDASGFFGVLHTWGRQIQYHPHTHYLVPGGAVTKNGGPWNPTGEGFFLPVKALSALYRGKFKALMEEAGLLHLVCPDVWNNGFNVDIKPAGNGEECIKYLTPYIFKVAISQHRIEKVEGRIVTITYRKKGSRRIRRLNLEVMEFLRRYLQHVLPTGFMKVRYYGFMNPASGTPLEGVRQKVMEALNTPDVIIPPAIKLDSQICKSCGGAMKYLFAVAFIDLPPEDRG</sequence>
<dbReference type="InterPro" id="IPR026889">
    <property type="entry name" value="Zn_Tnp"/>
</dbReference>
<dbReference type="Proteomes" id="UP001320148">
    <property type="component" value="Chromosome"/>
</dbReference>
<dbReference type="Pfam" id="PF04986">
    <property type="entry name" value="Y2_Tnp"/>
    <property type="match status" value="1"/>
</dbReference>
<evidence type="ECO:0000259" key="2">
    <source>
        <dbReference type="Pfam" id="PF14319"/>
    </source>
</evidence>
<dbReference type="PANTHER" id="PTHR37023:SF1">
    <property type="entry name" value="ISSOD25 TRANSPOSASE TNPA_ISSOD25"/>
    <property type="match status" value="1"/>
</dbReference>
<evidence type="ECO:0000313" key="3">
    <source>
        <dbReference type="EMBL" id="BCS99024.1"/>
    </source>
</evidence>
<keyword evidence="4" id="KW-1185">Reference proteome</keyword>
<gene>
    <name evidence="3" type="ORF">DSLASN_46560</name>
</gene>
<dbReference type="Pfam" id="PF14319">
    <property type="entry name" value="Zn_Tnp_IS91"/>
    <property type="match status" value="1"/>
</dbReference>
<protein>
    <submittedName>
        <fullName evidence="3">IS91 family transposase</fullName>
    </submittedName>
</protein>
<feature type="domain" description="Transposase zinc-binding" evidence="2">
    <location>
        <begin position="10"/>
        <end position="101"/>
    </location>
</feature>
<dbReference type="PANTHER" id="PTHR37023">
    <property type="entry name" value="TRANSPOSASE"/>
    <property type="match status" value="1"/>
</dbReference>
<accession>A0ABN6FD40</accession>
<reference evidence="3 4" key="1">
    <citation type="submission" date="2021-02" db="EMBL/GenBank/DDBJ databases">
        <title>Complete genome of Desulfoluna sp. strain ASN36.</title>
        <authorList>
            <person name="Takahashi A."/>
            <person name="Kojima H."/>
            <person name="Fukui M."/>
        </authorList>
    </citation>
    <scope>NUCLEOTIDE SEQUENCE [LARGE SCALE GENOMIC DNA]</scope>
    <source>
        <strain evidence="3 4">ASN36</strain>
    </source>
</reference>
<evidence type="ECO:0000313" key="4">
    <source>
        <dbReference type="Proteomes" id="UP001320148"/>
    </source>
</evidence>